<keyword evidence="8" id="KW-0443">Lipid metabolism</keyword>
<feature type="domain" description="GHMP kinase C-terminal" evidence="12">
    <location>
        <begin position="235"/>
        <end position="310"/>
    </location>
</feature>
<evidence type="ECO:0000313" key="14">
    <source>
        <dbReference type="Proteomes" id="UP000467240"/>
    </source>
</evidence>
<dbReference type="PRINTS" id="PR00959">
    <property type="entry name" value="MEVGALKINASE"/>
</dbReference>
<gene>
    <name evidence="13" type="primary">mvk</name>
    <name evidence="13" type="ORF">F8O01_06700</name>
</gene>
<dbReference type="GO" id="GO:0005829">
    <property type="term" value="C:cytosol"/>
    <property type="evidence" value="ECO:0007669"/>
    <property type="project" value="TreeGrafter"/>
</dbReference>
<evidence type="ECO:0000256" key="10">
    <source>
        <dbReference type="SAM" id="MobiDB-lite"/>
    </source>
</evidence>
<evidence type="ECO:0000256" key="4">
    <source>
        <dbReference type="ARBA" id="ARBA00022741"/>
    </source>
</evidence>
<evidence type="ECO:0000256" key="9">
    <source>
        <dbReference type="ARBA" id="ARBA00029438"/>
    </source>
</evidence>
<evidence type="ECO:0000256" key="5">
    <source>
        <dbReference type="ARBA" id="ARBA00022777"/>
    </source>
</evidence>
<feature type="region of interest" description="Disordered" evidence="10">
    <location>
        <begin position="1"/>
        <end position="23"/>
    </location>
</feature>
<keyword evidence="4" id="KW-0547">Nucleotide-binding</keyword>
<feature type="domain" description="GHMP kinase N-terminal" evidence="11">
    <location>
        <begin position="83"/>
        <end position="164"/>
    </location>
</feature>
<dbReference type="PANTHER" id="PTHR43290:SF2">
    <property type="entry name" value="MEVALONATE KINASE"/>
    <property type="match status" value="1"/>
</dbReference>
<dbReference type="InterPro" id="IPR020568">
    <property type="entry name" value="Ribosomal_Su5_D2-typ_SF"/>
</dbReference>
<evidence type="ECO:0000256" key="8">
    <source>
        <dbReference type="ARBA" id="ARBA00023098"/>
    </source>
</evidence>
<proteinExistence type="predicted"/>
<keyword evidence="6" id="KW-0067">ATP-binding</keyword>
<dbReference type="InterPro" id="IPR006205">
    <property type="entry name" value="Mev_gal_kin"/>
</dbReference>
<dbReference type="OrthoDB" id="9764892at2"/>
<protein>
    <submittedName>
        <fullName evidence="13">Mevalonate kinase</fullName>
        <ecNumber evidence="13">2.7.1.36</ecNumber>
    </submittedName>
</protein>
<comment type="pathway">
    <text evidence="9">Isoprenoid biosynthesis; isopentenyl diphosphate biosynthesis via mevalonate pathway; isopentenyl diphosphate from (R)-mevalonate: step 1/3.</text>
</comment>
<dbReference type="AlphaFoldDB" id="A0A7J5BUC2"/>
<keyword evidence="7" id="KW-0460">Magnesium</keyword>
<keyword evidence="5 13" id="KW-0418">Kinase</keyword>
<dbReference type="Gene3D" id="3.30.70.890">
    <property type="entry name" value="GHMP kinase, C-terminal domain"/>
    <property type="match status" value="1"/>
</dbReference>
<dbReference type="Proteomes" id="UP000467240">
    <property type="component" value="Unassembled WGS sequence"/>
</dbReference>
<sequence>MHASTPSPSSAPDRAEASGTGRAHAKSILIGEHAAVYGAPAVAIPVHGLRSHAHFDDGHEPWLRTPLYDGPVSGAPEALAPVITAWRHAAERFGLAPGRRVLTVASAIPIQRGLGSSAAVAAAVIDAVAREAGLDPHTSTRHELIQRAETVAHGNPSGIDAATVAADGPILFQRGTATPIATGAPLSFVIADTGVQGSTAVAIGLVRSLRESNPRHVDGAIARLTELATDVAARLEAGSARETGDAMSEAHEILRSLGVSADPVDTLVRAAGAAGALGAKLTGGGLGGCVIALSPTVDTTELQLALRAAGAAATWTTTVEARA</sequence>
<dbReference type="UniPathway" id="UPA00057">
    <property type="reaction ID" value="UER00098"/>
</dbReference>
<dbReference type="InterPro" id="IPR013750">
    <property type="entry name" value="GHMP_kinase_C_dom"/>
</dbReference>
<evidence type="ECO:0000259" key="12">
    <source>
        <dbReference type="Pfam" id="PF08544"/>
    </source>
</evidence>
<dbReference type="InterPro" id="IPR036554">
    <property type="entry name" value="GHMP_kinase_C_sf"/>
</dbReference>
<dbReference type="GO" id="GO:0005524">
    <property type="term" value="F:ATP binding"/>
    <property type="evidence" value="ECO:0007669"/>
    <property type="project" value="UniProtKB-KW"/>
</dbReference>
<keyword evidence="14" id="KW-1185">Reference proteome</keyword>
<dbReference type="Pfam" id="PF00288">
    <property type="entry name" value="GHMP_kinases_N"/>
    <property type="match status" value="1"/>
</dbReference>
<evidence type="ECO:0000259" key="11">
    <source>
        <dbReference type="Pfam" id="PF00288"/>
    </source>
</evidence>
<name>A0A7J5BUC2_9MICO</name>
<dbReference type="PANTHER" id="PTHR43290">
    <property type="entry name" value="MEVALONATE KINASE"/>
    <property type="match status" value="1"/>
</dbReference>
<comment type="caution">
    <text evidence="13">The sequence shown here is derived from an EMBL/GenBank/DDBJ whole genome shotgun (WGS) entry which is preliminary data.</text>
</comment>
<feature type="compositionally biased region" description="Polar residues" evidence="10">
    <location>
        <begin position="1"/>
        <end position="10"/>
    </location>
</feature>
<keyword evidence="1" id="KW-0963">Cytoplasm</keyword>
<dbReference type="RefSeq" id="WP_158040114.1">
    <property type="nucleotide sequence ID" value="NZ_JACCFV010000001.1"/>
</dbReference>
<reference evidence="13 14" key="1">
    <citation type="submission" date="2019-09" db="EMBL/GenBank/DDBJ databases">
        <title>Phylogeny of genus Pseudoclavibacter and closely related genus.</title>
        <authorList>
            <person name="Li Y."/>
        </authorList>
    </citation>
    <scope>NUCLEOTIDE SEQUENCE [LARGE SCALE GENOMIC DNA]</scope>
    <source>
        <strain evidence="13 14">DSM 23821</strain>
    </source>
</reference>
<dbReference type="NCBIfam" id="TIGR00549">
    <property type="entry name" value="mevalon_kin"/>
    <property type="match status" value="1"/>
</dbReference>
<dbReference type="InterPro" id="IPR014721">
    <property type="entry name" value="Ribsml_uS5_D2-typ_fold_subgr"/>
</dbReference>
<evidence type="ECO:0000256" key="3">
    <source>
        <dbReference type="ARBA" id="ARBA00022679"/>
    </source>
</evidence>
<dbReference type="SUPFAM" id="SSF54211">
    <property type="entry name" value="Ribosomal protein S5 domain 2-like"/>
    <property type="match status" value="1"/>
</dbReference>
<dbReference type="EMBL" id="WBJZ01000007">
    <property type="protein sequence ID" value="KAB1657957.1"/>
    <property type="molecule type" value="Genomic_DNA"/>
</dbReference>
<keyword evidence="3 13" id="KW-0808">Transferase</keyword>
<evidence type="ECO:0000256" key="6">
    <source>
        <dbReference type="ARBA" id="ARBA00022840"/>
    </source>
</evidence>
<evidence type="ECO:0000256" key="7">
    <source>
        <dbReference type="ARBA" id="ARBA00022842"/>
    </source>
</evidence>
<accession>A0A7J5BUC2</accession>
<dbReference type="SUPFAM" id="SSF55060">
    <property type="entry name" value="GHMP Kinase, C-terminal domain"/>
    <property type="match status" value="1"/>
</dbReference>
<dbReference type="EC" id="2.7.1.36" evidence="13"/>
<evidence type="ECO:0000313" key="13">
    <source>
        <dbReference type="EMBL" id="KAB1657957.1"/>
    </source>
</evidence>
<organism evidence="13 14">
    <name type="scientific">Pseudoclavibacter chungangensis</name>
    <dbReference type="NCBI Taxonomy" id="587635"/>
    <lineage>
        <taxon>Bacteria</taxon>
        <taxon>Bacillati</taxon>
        <taxon>Actinomycetota</taxon>
        <taxon>Actinomycetes</taxon>
        <taxon>Micrococcales</taxon>
        <taxon>Microbacteriaceae</taxon>
        <taxon>Pseudoclavibacter</taxon>
    </lineage>
</organism>
<keyword evidence="2" id="KW-0444">Lipid biosynthesis</keyword>
<evidence type="ECO:0000256" key="2">
    <source>
        <dbReference type="ARBA" id="ARBA00022516"/>
    </source>
</evidence>
<evidence type="ECO:0000256" key="1">
    <source>
        <dbReference type="ARBA" id="ARBA00022490"/>
    </source>
</evidence>
<dbReference type="Gene3D" id="3.30.230.10">
    <property type="match status" value="1"/>
</dbReference>
<dbReference type="InterPro" id="IPR006204">
    <property type="entry name" value="GHMP_kinase_N_dom"/>
</dbReference>
<dbReference type="Pfam" id="PF08544">
    <property type="entry name" value="GHMP_kinases_C"/>
    <property type="match status" value="1"/>
</dbReference>
<dbReference type="GO" id="GO:0019287">
    <property type="term" value="P:isopentenyl diphosphate biosynthetic process, mevalonate pathway"/>
    <property type="evidence" value="ECO:0007669"/>
    <property type="project" value="UniProtKB-UniPathway"/>
</dbReference>
<dbReference type="GO" id="GO:0004496">
    <property type="term" value="F:mevalonate kinase activity"/>
    <property type="evidence" value="ECO:0007669"/>
    <property type="project" value="UniProtKB-EC"/>
</dbReference>